<keyword evidence="1" id="KW-0479">Metal-binding</keyword>
<reference evidence="6 7" key="1">
    <citation type="submission" date="2016-10" db="EMBL/GenBank/DDBJ databases">
        <authorList>
            <person name="de Groot N.N."/>
        </authorList>
    </citation>
    <scope>NUCLEOTIDE SEQUENCE [LARGE SCALE GENOMIC DNA]</scope>
    <source>
        <strain evidence="6 7">DSM 8537</strain>
    </source>
</reference>
<dbReference type="CDD" id="cd00508">
    <property type="entry name" value="MopB_CT_Fdh-Nap-like"/>
    <property type="match status" value="1"/>
</dbReference>
<evidence type="ECO:0000256" key="2">
    <source>
        <dbReference type="ARBA" id="ARBA00023004"/>
    </source>
</evidence>
<keyword evidence="2" id="KW-0408">Iron</keyword>
<protein>
    <submittedName>
        <fullName evidence="6">Formate dehydrogenase major subunit</fullName>
    </submittedName>
</protein>
<dbReference type="Pfam" id="PF01568">
    <property type="entry name" value="Molydop_binding"/>
    <property type="match status" value="1"/>
</dbReference>
<dbReference type="InterPro" id="IPR050123">
    <property type="entry name" value="Prok_molybdopt-oxidoreductase"/>
</dbReference>
<dbReference type="Gene3D" id="3.40.50.740">
    <property type="match status" value="1"/>
</dbReference>
<organism evidence="6 7">
    <name type="scientific">Paracoccus aminovorans</name>
    <dbReference type="NCBI Taxonomy" id="34004"/>
    <lineage>
        <taxon>Bacteria</taxon>
        <taxon>Pseudomonadati</taxon>
        <taxon>Pseudomonadota</taxon>
        <taxon>Alphaproteobacteria</taxon>
        <taxon>Rhodobacterales</taxon>
        <taxon>Paracoccaceae</taxon>
        <taxon>Paracoccus</taxon>
    </lineage>
</organism>
<dbReference type="GO" id="GO:0046872">
    <property type="term" value="F:metal ion binding"/>
    <property type="evidence" value="ECO:0007669"/>
    <property type="project" value="UniProtKB-KW"/>
</dbReference>
<dbReference type="Pfam" id="PF00384">
    <property type="entry name" value="Molybdopterin"/>
    <property type="match status" value="1"/>
</dbReference>
<proteinExistence type="predicted"/>
<dbReference type="InterPro" id="IPR009010">
    <property type="entry name" value="Asp_de-COase-like_dom_sf"/>
</dbReference>
<keyword evidence="3" id="KW-0411">Iron-sulfur</keyword>
<dbReference type="GO" id="GO:0016020">
    <property type="term" value="C:membrane"/>
    <property type="evidence" value="ECO:0007669"/>
    <property type="project" value="TreeGrafter"/>
</dbReference>
<evidence type="ECO:0000313" key="7">
    <source>
        <dbReference type="Proteomes" id="UP000183635"/>
    </source>
</evidence>
<accession>A0A1I3EVH2</accession>
<dbReference type="GO" id="GO:0003954">
    <property type="term" value="F:NADH dehydrogenase activity"/>
    <property type="evidence" value="ECO:0007669"/>
    <property type="project" value="TreeGrafter"/>
</dbReference>
<dbReference type="Gene3D" id="3.40.228.10">
    <property type="entry name" value="Dimethylsulfoxide Reductase, domain 2"/>
    <property type="match status" value="1"/>
</dbReference>
<dbReference type="PANTHER" id="PTHR43105">
    <property type="entry name" value="RESPIRATORY NITRATE REDUCTASE"/>
    <property type="match status" value="1"/>
</dbReference>
<dbReference type="InterPro" id="IPR006657">
    <property type="entry name" value="MoPterin_dinucl-bd_dom"/>
</dbReference>
<evidence type="ECO:0000256" key="1">
    <source>
        <dbReference type="ARBA" id="ARBA00022723"/>
    </source>
</evidence>
<dbReference type="SUPFAM" id="SSF50692">
    <property type="entry name" value="ADC-like"/>
    <property type="match status" value="1"/>
</dbReference>
<dbReference type="AlphaFoldDB" id="A0A1I3EVH2"/>
<dbReference type="InterPro" id="IPR006656">
    <property type="entry name" value="Mopterin_OxRdtase"/>
</dbReference>
<dbReference type="Gene3D" id="2.40.40.20">
    <property type="match status" value="1"/>
</dbReference>
<evidence type="ECO:0000259" key="4">
    <source>
        <dbReference type="Pfam" id="PF00384"/>
    </source>
</evidence>
<feature type="domain" description="Molybdopterin oxidoreductase" evidence="4">
    <location>
        <begin position="11"/>
        <end position="339"/>
    </location>
</feature>
<sequence length="567" mass="62563">MHVFGAGGGTSSYREIEDADLIVFWGSNAREAHPIFFHHALKAINKGAKVYGVDPRRSKTAEWADVWLGLDVGTDIALAYGIGREIIHAGLANEEFIRNASTGFEDYVAACEPWTLEVTSRETGVPADLIREFAHDYAKAERAQLCWTLGITEHHNGTDNVRALCNLALLTGQVGRWGAGLVPVRGQNNVQGGGDMGAIPKNLPGFQDVGNPEHRAKFERMWGVPIPSKYGLTLSEMMEEMDEGHLTNVYIIGENPVQSDADSAAVTRRLQGLDHLVVQDIFLTKTATFADVVLPSTAAWCESEGTFTNSERRVQRGRKALEPPGEAKDDIEIMRLIAARLGHAWPIQTAEQVWDELRALSPAHHGMSYRVLEERGGVRWPFPDENGPEIAFLHGRLWEKDPEKRGRPAPFGIVEHRLPVDKLNDEFPLRLTTGRRLTDYNTGVQSGGFNSPIRVGACIDMSPEDMARLGINEGEVVRVASRRGAVLAPARRDPGLRPGLLFMACNFPDEVDTNLLTIEANDPISKTAEFKATAVKVEKTNEALPEDDGIEDFVKRERQNSELLIAS</sequence>
<feature type="domain" description="Molybdopterin dinucleotide-binding" evidence="5">
    <location>
        <begin position="429"/>
        <end position="533"/>
    </location>
</feature>
<evidence type="ECO:0000259" key="5">
    <source>
        <dbReference type="Pfam" id="PF01568"/>
    </source>
</evidence>
<dbReference type="SUPFAM" id="SSF53706">
    <property type="entry name" value="Formate dehydrogenase/DMSO reductase, domains 1-3"/>
    <property type="match status" value="1"/>
</dbReference>
<dbReference type="GO" id="GO:1990204">
    <property type="term" value="C:oxidoreductase complex"/>
    <property type="evidence" value="ECO:0007669"/>
    <property type="project" value="UniProtKB-ARBA"/>
</dbReference>
<evidence type="ECO:0000256" key="3">
    <source>
        <dbReference type="ARBA" id="ARBA00023014"/>
    </source>
</evidence>
<evidence type="ECO:0000313" key="6">
    <source>
        <dbReference type="EMBL" id="SFI02966.1"/>
    </source>
</evidence>
<dbReference type="EMBL" id="FOPU01000055">
    <property type="protein sequence ID" value="SFI02966.1"/>
    <property type="molecule type" value="Genomic_DNA"/>
</dbReference>
<dbReference type="STRING" id="34004.SAMN04488021_15512"/>
<dbReference type="GO" id="GO:0022904">
    <property type="term" value="P:respiratory electron transport chain"/>
    <property type="evidence" value="ECO:0007669"/>
    <property type="project" value="TreeGrafter"/>
</dbReference>
<dbReference type="GO" id="GO:0051536">
    <property type="term" value="F:iron-sulfur cluster binding"/>
    <property type="evidence" value="ECO:0007669"/>
    <property type="project" value="UniProtKB-KW"/>
</dbReference>
<dbReference type="PANTHER" id="PTHR43105:SF10">
    <property type="entry name" value="NADH-QUINONE OXIDOREDUCTASE SUBUNIT G"/>
    <property type="match status" value="1"/>
</dbReference>
<name>A0A1I3EVH2_9RHOB</name>
<dbReference type="GO" id="GO:0043546">
    <property type="term" value="F:molybdopterin cofactor binding"/>
    <property type="evidence" value="ECO:0007669"/>
    <property type="project" value="InterPro"/>
</dbReference>
<keyword evidence="7" id="KW-1185">Reference proteome</keyword>
<gene>
    <name evidence="6" type="ORF">SAMN04488021_15512</name>
</gene>
<dbReference type="Proteomes" id="UP000183635">
    <property type="component" value="Unassembled WGS sequence"/>
</dbReference>